<feature type="compositionally biased region" description="Acidic residues" evidence="1">
    <location>
        <begin position="834"/>
        <end position="849"/>
    </location>
</feature>
<keyword evidence="3" id="KW-1185">Reference proteome</keyword>
<feature type="region of interest" description="Disordered" evidence="1">
    <location>
        <begin position="1"/>
        <end position="257"/>
    </location>
</feature>
<feature type="compositionally biased region" description="Low complexity" evidence="1">
    <location>
        <begin position="178"/>
        <end position="187"/>
    </location>
</feature>
<feature type="region of interest" description="Disordered" evidence="1">
    <location>
        <begin position="645"/>
        <end position="805"/>
    </location>
</feature>
<dbReference type="InterPro" id="IPR013761">
    <property type="entry name" value="SAM/pointed_sf"/>
</dbReference>
<feature type="compositionally biased region" description="Acidic residues" evidence="1">
    <location>
        <begin position="944"/>
        <end position="954"/>
    </location>
</feature>
<accession>A0A7E4UYY5</accession>
<feature type="compositionally biased region" description="Low complexity" evidence="1">
    <location>
        <begin position="371"/>
        <end position="383"/>
    </location>
</feature>
<feature type="compositionally biased region" description="Low complexity" evidence="1">
    <location>
        <begin position="922"/>
        <end position="936"/>
    </location>
</feature>
<feature type="region of interest" description="Disordered" evidence="1">
    <location>
        <begin position="367"/>
        <end position="423"/>
    </location>
</feature>
<feature type="domain" description="SAM" evidence="2">
    <location>
        <begin position="1056"/>
        <end position="1120"/>
    </location>
</feature>
<feature type="compositionally biased region" description="Low complexity" evidence="1">
    <location>
        <begin position="93"/>
        <end position="113"/>
    </location>
</feature>
<feature type="compositionally biased region" description="Basic and acidic residues" evidence="1">
    <location>
        <begin position="955"/>
        <end position="969"/>
    </location>
</feature>
<feature type="compositionally biased region" description="Low complexity" evidence="1">
    <location>
        <begin position="161"/>
        <end position="171"/>
    </location>
</feature>
<evidence type="ECO:0000313" key="4">
    <source>
        <dbReference type="WBParaSite" id="Pan_g14519.t1"/>
    </source>
</evidence>
<feature type="region of interest" description="Disordered" evidence="1">
    <location>
        <begin position="518"/>
        <end position="579"/>
    </location>
</feature>
<dbReference type="WBParaSite" id="Pan_g14519.t1">
    <property type="protein sequence ID" value="Pan_g14519.t1"/>
    <property type="gene ID" value="Pan_g14519"/>
</dbReference>
<dbReference type="Proteomes" id="UP000492821">
    <property type="component" value="Unassembled WGS sequence"/>
</dbReference>
<feature type="compositionally biased region" description="Polar residues" evidence="1">
    <location>
        <begin position="411"/>
        <end position="420"/>
    </location>
</feature>
<feature type="compositionally biased region" description="Acidic residues" evidence="1">
    <location>
        <begin position="855"/>
        <end position="864"/>
    </location>
</feature>
<reference evidence="4" key="2">
    <citation type="submission" date="2020-10" db="UniProtKB">
        <authorList>
            <consortium name="WormBaseParasite"/>
        </authorList>
    </citation>
    <scope>IDENTIFICATION</scope>
</reference>
<feature type="compositionally biased region" description="Polar residues" evidence="1">
    <location>
        <begin position="204"/>
        <end position="227"/>
    </location>
</feature>
<organism evidence="3 4">
    <name type="scientific">Panagrellus redivivus</name>
    <name type="common">Microworm</name>
    <dbReference type="NCBI Taxonomy" id="6233"/>
    <lineage>
        <taxon>Eukaryota</taxon>
        <taxon>Metazoa</taxon>
        <taxon>Ecdysozoa</taxon>
        <taxon>Nematoda</taxon>
        <taxon>Chromadorea</taxon>
        <taxon>Rhabditida</taxon>
        <taxon>Tylenchina</taxon>
        <taxon>Panagrolaimomorpha</taxon>
        <taxon>Panagrolaimoidea</taxon>
        <taxon>Panagrolaimidae</taxon>
        <taxon>Panagrellus</taxon>
    </lineage>
</organism>
<reference evidence="3" key="1">
    <citation type="journal article" date="2013" name="Genetics">
        <title>The draft genome and transcriptome of Panagrellus redivivus are shaped by the harsh demands of a free-living lifestyle.</title>
        <authorList>
            <person name="Srinivasan J."/>
            <person name="Dillman A.R."/>
            <person name="Macchietto M.G."/>
            <person name="Heikkinen L."/>
            <person name="Lakso M."/>
            <person name="Fracchia K.M."/>
            <person name="Antoshechkin I."/>
            <person name="Mortazavi A."/>
            <person name="Wong G."/>
            <person name="Sternberg P.W."/>
        </authorList>
    </citation>
    <scope>NUCLEOTIDE SEQUENCE [LARGE SCALE GENOMIC DNA]</scope>
    <source>
        <strain evidence="3">MT8872</strain>
    </source>
</reference>
<proteinExistence type="predicted"/>
<sequence>MSSSTPTPTTSTKEVAKDGVNSVNGREASSEEVVVKKDASKLAVIAPRRLPSEEGHSPRLVIASPSATPSPKPVAASNSLRPSPVAPSPRVSPKPVAATASLRPSPAAASPRVSPKPETASLALKTLSASPRPSPKPSTTPAPTSISTKEPTPSSSAVIAPTDSSDSSTSPKVTAPKTLPILSLPASTSPPSPSKSPGIASAPTPSNTGSSSLPEPTKQPTETSASVPATPKLTALLSATPTATVAPTTSSSSAPGPVKLAKLAVNGRKTKEKKAPVTATMATLPPGVQLKPALPFSPGMMGGPMFYRAPGSNQLVQLIQQPTPAMLQQLQRLRGEAPTTSNGQTATVAVAPVPARPAGPVPIAPRPANMPSTSTAPSNTTNAKIAPKKPSGPLNIRPRPIEKRPIAVSQPGPSTSTVMSNPPIVSFQRAPNNIMYYSQGVRFAAPMQGTPVSGAPTMMNQAFRMVGHPGAAGIFPAQMAPGAMMSPGGYMPFPYMSYMGGAPQFVHMPTMIPASSMQSVVPQGGVPATVSTSAPTLTEQGPSVAQTAAVNPDEDENDPPPPLLEPDQASMESPPPPRRADAIAAAEAAIATTSAPPAQSTPSEFATIRAKEVNDVFWKQATVFRKLRRSRQVKLNGPMKHVLKNNVIEEKPNPFTPIKTPADRLAELRDQKKATKRTPQRPPSPEATEDDEPEQAEPSPPARRGRKKKLSLPVKAAVKVEPKKLRTTTPKKLQNGTRSAPSTTSRRSARSVSSQRSSRYSESTSKNTPTSSKSKSRRRARKGRAGEIEKLIAMDFGSGKSPFQTTDVSEYVKKVKKESTLLRPAVVHSYTEHDDYDEDDEEEEEDDYDSMMTEETPECEEEESTASPTRSEDEDDDEEEVCLGCSTPFSGGLRSERYPQYCTKACRAEFRDARRQSRKRQSGALAATATASSSVSREGGGLDELPEQPTDAEEVESKEPEAKVRRLSEDEPEPKAPTPSLPTMPEPTADNSPPPPPRAINPPEVTPTPPSTEPTDPVATTPTSSGAPPTSNTSPVNEHQKALDTACLSAANVHDWTADDVAIWVNVVTNSSTNGDAFRAEEIDGSSLLMLNSEHLKDALKFKLGPALKLGKAIDWLRNTSET</sequence>
<dbReference type="InterPro" id="IPR001660">
    <property type="entry name" value="SAM"/>
</dbReference>
<dbReference type="PROSITE" id="PS50105">
    <property type="entry name" value="SAM_DOMAIN"/>
    <property type="match status" value="1"/>
</dbReference>
<feature type="region of interest" description="Disordered" evidence="1">
    <location>
        <begin position="826"/>
        <end position="898"/>
    </location>
</feature>
<feature type="compositionally biased region" description="Polar residues" evidence="1">
    <location>
        <begin position="529"/>
        <end position="549"/>
    </location>
</feature>
<feature type="compositionally biased region" description="Low complexity" evidence="1">
    <location>
        <begin position="1"/>
        <end position="12"/>
    </location>
</feature>
<protein>
    <submittedName>
        <fullName evidence="4">SAM domain-containing protein</fullName>
    </submittedName>
</protein>
<name>A0A7E4UYY5_PANRE</name>
<feature type="compositionally biased region" description="Basic and acidic residues" evidence="1">
    <location>
        <begin position="661"/>
        <end position="673"/>
    </location>
</feature>
<feature type="compositionally biased region" description="Acidic residues" evidence="1">
    <location>
        <begin position="872"/>
        <end position="881"/>
    </location>
</feature>
<feature type="region of interest" description="Disordered" evidence="1">
    <location>
        <begin position="912"/>
        <end position="1040"/>
    </location>
</feature>
<dbReference type="CDD" id="cd09509">
    <property type="entry name" value="SAM_Polycomb"/>
    <property type="match status" value="1"/>
</dbReference>
<evidence type="ECO:0000256" key="1">
    <source>
        <dbReference type="SAM" id="MobiDB-lite"/>
    </source>
</evidence>
<evidence type="ECO:0000259" key="2">
    <source>
        <dbReference type="PROSITE" id="PS50105"/>
    </source>
</evidence>
<dbReference type="AlphaFoldDB" id="A0A7E4UYY5"/>
<feature type="compositionally biased region" description="Pro residues" evidence="1">
    <location>
        <begin position="975"/>
        <end position="985"/>
    </location>
</feature>
<feature type="compositionally biased region" description="Low complexity" evidence="1">
    <location>
        <begin position="228"/>
        <end position="255"/>
    </location>
</feature>
<dbReference type="Gene3D" id="1.10.150.50">
    <property type="entry name" value="Transcription Factor, Ets-1"/>
    <property type="match status" value="1"/>
</dbReference>
<feature type="compositionally biased region" description="Low complexity" evidence="1">
    <location>
        <begin position="1013"/>
        <end position="1035"/>
    </location>
</feature>
<feature type="compositionally biased region" description="Basic residues" evidence="1">
    <location>
        <begin position="774"/>
        <end position="783"/>
    </location>
</feature>
<feature type="compositionally biased region" description="Low complexity" evidence="1">
    <location>
        <begin position="727"/>
        <end position="773"/>
    </location>
</feature>
<evidence type="ECO:0000313" key="3">
    <source>
        <dbReference type="Proteomes" id="UP000492821"/>
    </source>
</evidence>
<feature type="compositionally biased region" description="Pro residues" evidence="1">
    <location>
        <begin position="992"/>
        <end position="1012"/>
    </location>
</feature>
<dbReference type="SUPFAM" id="SSF47769">
    <property type="entry name" value="SAM/Pointed domain"/>
    <property type="match status" value="1"/>
</dbReference>